<dbReference type="EMBL" id="CP147247">
    <property type="protein sequence ID" value="WYJ88500.1"/>
    <property type="molecule type" value="Genomic_DNA"/>
</dbReference>
<dbReference type="RefSeq" id="WP_170924672.1">
    <property type="nucleotide sequence ID" value="NZ_CP147247.1"/>
</dbReference>
<name>A0A242KBB1_9ENTE</name>
<organism evidence="3">
    <name type="scientific">Candidatus Enterococcus clewellii</name>
    <dbReference type="NCBI Taxonomy" id="1834193"/>
    <lineage>
        <taxon>Bacteria</taxon>
        <taxon>Bacillati</taxon>
        <taxon>Bacillota</taxon>
        <taxon>Bacilli</taxon>
        <taxon>Lactobacillales</taxon>
        <taxon>Enterococcaceae</taxon>
        <taxon>Enterococcus</taxon>
    </lineage>
</organism>
<evidence type="ECO:0000313" key="4">
    <source>
        <dbReference type="EMBL" id="WYJ88500.1"/>
    </source>
</evidence>
<reference evidence="4" key="2">
    <citation type="submission" date="2017-05" db="EMBL/GenBank/DDBJ databases">
        <authorList>
            <consortium name="The Broad Institute Genomics Platform"/>
            <consortium name="The Broad Institute Genomic Center for Infectious Diseases"/>
            <person name="Earl A."/>
            <person name="Manson A."/>
            <person name="Schwartman J."/>
            <person name="Gilmore M."/>
            <person name="Abouelleil A."/>
            <person name="Cao P."/>
            <person name="Chapman S."/>
            <person name="Cusick C."/>
            <person name="Shea T."/>
            <person name="Young S."/>
            <person name="Neafsey D."/>
            <person name="Nusbaum C."/>
            <person name="Birren B."/>
        </authorList>
    </citation>
    <scope>NUCLEOTIDE SEQUENCE</scope>
    <source>
        <strain evidence="4">9E7_DIV0242</strain>
    </source>
</reference>
<dbReference type="InterPro" id="IPR005531">
    <property type="entry name" value="Asp23"/>
</dbReference>
<accession>A0A242KBB1</accession>
<comment type="similarity">
    <text evidence="1">Belongs to the asp23 family.</text>
</comment>
<protein>
    <recommendedName>
        <fullName evidence="2">Stress response regulator gls24 homolog</fullName>
    </recommendedName>
</protein>
<dbReference type="PANTHER" id="PTHR34297">
    <property type="entry name" value="HYPOTHETICAL CYTOSOLIC PROTEIN-RELATED"/>
    <property type="match status" value="1"/>
</dbReference>
<dbReference type="AlphaFoldDB" id="A0A242KBB1"/>
<evidence type="ECO:0000256" key="2">
    <source>
        <dbReference type="ARBA" id="ARBA00039575"/>
    </source>
</evidence>
<evidence type="ECO:0000313" key="5">
    <source>
        <dbReference type="Proteomes" id="UP000195141"/>
    </source>
</evidence>
<sequence>MDKEQTTLDFEEKVLETIIESSLNTIDGLLSIDGELFTAEDTAPLAEESEPINGIEINVEKRNVTVQLTIIIEFGKNLSEIFLAIKRKVSEDIERVTNFEVTEVNVHVENIVTKEEYLTLSAE</sequence>
<keyword evidence="5" id="KW-1185">Reference proteome</keyword>
<evidence type="ECO:0000256" key="1">
    <source>
        <dbReference type="ARBA" id="ARBA00005721"/>
    </source>
</evidence>
<reference evidence="3" key="1">
    <citation type="submission" date="2017-05" db="EMBL/GenBank/DDBJ databases">
        <title>The Genome Sequence of Enterococcus sp. 9E7_DIV0242.</title>
        <authorList>
            <consortium name="The Broad Institute Genomics Platform"/>
            <consortium name="The Broad Institute Genomic Center for Infectious Diseases"/>
            <person name="Earl A."/>
            <person name="Manson A."/>
            <person name="Schwartman J."/>
            <person name="Gilmore M."/>
            <person name="Abouelleil A."/>
            <person name="Cao P."/>
            <person name="Chapman S."/>
            <person name="Cusick C."/>
            <person name="Shea T."/>
            <person name="Young S."/>
            <person name="Neafsey D."/>
            <person name="Nusbaum C."/>
            <person name="Birren B."/>
        </authorList>
    </citation>
    <scope>NUCLEOTIDE SEQUENCE [LARGE SCALE GENOMIC DNA]</scope>
    <source>
        <strain evidence="3">9E7_DIV0242</strain>
    </source>
</reference>
<evidence type="ECO:0000313" key="3">
    <source>
        <dbReference type="EMBL" id="OTP18453.1"/>
    </source>
</evidence>
<dbReference type="EMBL" id="NGMM01000001">
    <property type="protein sequence ID" value="OTP18453.1"/>
    <property type="molecule type" value="Genomic_DNA"/>
</dbReference>
<dbReference type="Pfam" id="PF03780">
    <property type="entry name" value="Asp23"/>
    <property type="match status" value="1"/>
</dbReference>
<proteinExistence type="inferred from homology"/>
<gene>
    <name evidence="4" type="ORF">A5888_000219</name>
    <name evidence="3" type="ORF">A5888_000267</name>
</gene>
<dbReference type="PANTHER" id="PTHR34297:SF3">
    <property type="entry name" value="ALKALINE SHOCK PROTEIN 23"/>
    <property type="match status" value="1"/>
</dbReference>
<reference evidence="4" key="3">
    <citation type="submission" date="2024-03" db="EMBL/GenBank/DDBJ databases">
        <title>The Genome Sequence of Enterococcus sp. DIV0242b.</title>
        <authorList>
            <consortium name="The Broad Institute Genomics Platform"/>
            <consortium name="The Broad Institute Microbial Omics Core"/>
            <consortium name="The Broad Institute Genomic Center for Infectious Diseases"/>
            <person name="Earl A."/>
            <person name="Manson A."/>
            <person name="Gilmore M."/>
            <person name="Schwartman J."/>
            <person name="Shea T."/>
            <person name="Abouelleil A."/>
            <person name="Cao P."/>
            <person name="Chapman S."/>
            <person name="Cusick C."/>
            <person name="Young S."/>
            <person name="Neafsey D."/>
            <person name="Nusbaum C."/>
            <person name="Birren B."/>
        </authorList>
    </citation>
    <scope>NUCLEOTIDE SEQUENCE</scope>
    <source>
        <strain evidence="4">9E7_DIV0242</strain>
    </source>
</reference>
<dbReference type="Proteomes" id="UP000195141">
    <property type="component" value="Chromosome"/>
</dbReference>